<dbReference type="EMBL" id="JBHUHT010000017">
    <property type="protein sequence ID" value="MFD2097377.1"/>
    <property type="molecule type" value="Genomic_DNA"/>
</dbReference>
<dbReference type="InterPro" id="IPR009003">
    <property type="entry name" value="Peptidase_S1_PA"/>
</dbReference>
<evidence type="ECO:0000313" key="4">
    <source>
        <dbReference type="EMBL" id="MFD2097377.1"/>
    </source>
</evidence>
<dbReference type="InterPro" id="IPR050430">
    <property type="entry name" value="Peptidase_S1"/>
</dbReference>
<organism evidence="4 5">
    <name type="scientific">Corallincola platygyrae</name>
    <dbReference type="NCBI Taxonomy" id="1193278"/>
    <lineage>
        <taxon>Bacteria</taxon>
        <taxon>Pseudomonadati</taxon>
        <taxon>Pseudomonadota</taxon>
        <taxon>Gammaproteobacteria</taxon>
        <taxon>Alteromonadales</taxon>
        <taxon>Psychromonadaceae</taxon>
        <taxon>Corallincola</taxon>
    </lineage>
</organism>
<evidence type="ECO:0000256" key="1">
    <source>
        <dbReference type="ARBA" id="ARBA00023157"/>
    </source>
</evidence>
<evidence type="ECO:0000256" key="2">
    <source>
        <dbReference type="SAM" id="SignalP"/>
    </source>
</evidence>
<dbReference type="PROSITE" id="PS50240">
    <property type="entry name" value="TRYPSIN_DOM"/>
    <property type="match status" value="1"/>
</dbReference>
<protein>
    <submittedName>
        <fullName evidence="4">S1 family peptidase</fullName>
    </submittedName>
</protein>
<name>A0ABW4XPZ7_9GAMM</name>
<dbReference type="NCBIfam" id="TIGR03501">
    <property type="entry name" value="GlyGly_CTERM"/>
    <property type="match status" value="1"/>
</dbReference>
<dbReference type="InterPro" id="IPR020008">
    <property type="entry name" value="GlyGly_CTERM"/>
</dbReference>
<dbReference type="PANTHER" id="PTHR24276:SF98">
    <property type="entry name" value="FI18310P1-RELATED"/>
    <property type="match status" value="1"/>
</dbReference>
<dbReference type="InterPro" id="IPR001254">
    <property type="entry name" value="Trypsin_dom"/>
</dbReference>
<dbReference type="SUPFAM" id="SSF50494">
    <property type="entry name" value="Trypsin-like serine proteases"/>
    <property type="match status" value="1"/>
</dbReference>
<dbReference type="Gene3D" id="2.40.10.10">
    <property type="entry name" value="Trypsin-like serine proteases"/>
    <property type="match status" value="2"/>
</dbReference>
<evidence type="ECO:0000259" key="3">
    <source>
        <dbReference type="PROSITE" id="PS50240"/>
    </source>
</evidence>
<dbReference type="InterPro" id="IPR043504">
    <property type="entry name" value="Peptidase_S1_PA_chymotrypsin"/>
</dbReference>
<feature type="chain" id="PRO_5045811953" evidence="2">
    <location>
        <begin position="23"/>
        <end position="540"/>
    </location>
</feature>
<dbReference type="Pfam" id="PF00089">
    <property type="entry name" value="Trypsin"/>
    <property type="match status" value="1"/>
</dbReference>
<gene>
    <name evidence="4" type="ORF">ACFSJ3_15370</name>
</gene>
<dbReference type="Gene3D" id="2.60.40.10">
    <property type="entry name" value="Immunoglobulins"/>
    <property type="match status" value="1"/>
</dbReference>
<keyword evidence="2" id="KW-0732">Signal</keyword>
<dbReference type="Proteomes" id="UP001597380">
    <property type="component" value="Unassembled WGS sequence"/>
</dbReference>
<keyword evidence="1" id="KW-1015">Disulfide bond</keyword>
<reference evidence="5" key="1">
    <citation type="journal article" date="2019" name="Int. J. Syst. Evol. Microbiol.">
        <title>The Global Catalogue of Microorganisms (GCM) 10K type strain sequencing project: providing services to taxonomists for standard genome sequencing and annotation.</title>
        <authorList>
            <consortium name="The Broad Institute Genomics Platform"/>
            <consortium name="The Broad Institute Genome Sequencing Center for Infectious Disease"/>
            <person name="Wu L."/>
            <person name="Ma J."/>
        </authorList>
    </citation>
    <scope>NUCLEOTIDE SEQUENCE [LARGE SCALE GENOMIC DNA]</scope>
    <source>
        <strain evidence="5">CGMCC 1.10992</strain>
    </source>
</reference>
<comment type="caution">
    <text evidence="4">The sequence shown here is derived from an EMBL/GenBank/DDBJ whole genome shotgun (WGS) entry which is preliminary data.</text>
</comment>
<dbReference type="CDD" id="cd00190">
    <property type="entry name" value="Tryp_SPc"/>
    <property type="match status" value="1"/>
</dbReference>
<feature type="domain" description="Peptidase S1" evidence="3">
    <location>
        <begin position="23"/>
        <end position="255"/>
    </location>
</feature>
<keyword evidence="5" id="KW-1185">Reference proteome</keyword>
<dbReference type="InterPro" id="IPR013783">
    <property type="entry name" value="Ig-like_fold"/>
</dbReference>
<dbReference type="SMART" id="SM00020">
    <property type="entry name" value="Tryp_SPc"/>
    <property type="match status" value="1"/>
</dbReference>
<dbReference type="PROSITE" id="PS00134">
    <property type="entry name" value="TRYPSIN_HIS"/>
    <property type="match status" value="1"/>
</dbReference>
<sequence>MKKFLSLFSTALLVFLSQPAIAVVGGETVSDQDWPFTVSLRQITDNGLSDHRCGGAYIGDGLVLTAAHCVDLAPADESVACIGGSGSAGENNCFKLFESIIHPDYDERLYIADLALYRLSNTFSKKELPSVAVITEQLDAQIQPGERLQILGLGSTSYESYTPAYQLQGADIEIADETTCNDVAQVTAPSGFNASNYLCGGEQFRGPAPGDSGTPAFVFIDGQYHYAALVSHGYNYMGIFTRLGDYLDWIEQVKADLVYKPVLDVGDDQTWFLDQATDQIEHTQVITNHSDEEVTIEEVRLQSADTNSAFGLVSHDCTVLTPSASCSILLTVERPAYHHDHDDLIVRASHGDEARNYYIDLLVYAASAVPGIESWEPAFQNWTVGNIDNWTAIAAGIEHSNDSSYDSYLRGTLTGPATLSYSAVLTGASGYTQLSVFMDGNIITNLSGNCVGESMQITIPEGEHTLKFHFKDPYQLATPSSVTLTDFTLLAAPAEQAQLRCSYQAAAFWDEGDDVDAGGSTGLVSLLALLGLALTRRKIK</sequence>
<dbReference type="RefSeq" id="WP_345340540.1">
    <property type="nucleotide sequence ID" value="NZ_BAABLI010000015.1"/>
</dbReference>
<dbReference type="InterPro" id="IPR018114">
    <property type="entry name" value="TRYPSIN_HIS"/>
</dbReference>
<proteinExistence type="predicted"/>
<evidence type="ECO:0000313" key="5">
    <source>
        <dbReference type="Proteomes" id="UP001597380"/>
    </source>
</evidence>
<dbReference type="PANTHER" id="PTHR24276">
    <property type="entry name" value="POLYSERASE-RELATED"/>
    <property type="match status" value="1"/>
</dbReference>
<accession>A0ABW4XPZ7</accession>
<feature type="signal peptide" evidence="2">
    <location>
        <begin position="1"/>
        <end position="22"/>
    </location>
</feature>